<dbReference type="Pfam" id="PF01425">
    <property type="entry name" value="Amidase"/>
    <property type="match status" value="1"/>
</dbReference>
<dbReference type="PANTHER" id="PTHR11895:SF151">
    <property type="entry name" value="GLUTAMYL-TRNA(GLN) AMIDOTRANSFERASE SUBUNIT A"/>
    <property type="match status" value="1"/>
</dbReference>
<feature type="domain" description="Amidase" evidence="1">
    <location>
        <begin position="25"/>
        <end position="416"/>
    </location>
</feature>
<dbReference type="RefSeq" id="WP_216941978.1">
    <property type="nucleotide sequence ID" value="NZ_CP077062.1"/>
</dbReference>
<accession>A0A975Y230</accession>
<dbReference type="InterPro" id="IPR023631">
    <property type="entry name" value="Amidase_dom"/>
</dbReference>
<evidence type="ECO:0000313" key="2">
    <source>
        <dbReference type="EMBL" id="QWZ10132.1"/>
    </source>
</evidence>
<dbReference type="InterPro" id="IPR000120">
    <property type="entry name" value="Amidase"/>
</dbReference>
<dbReference type="Proteomes" id="UP000683575">
    <property type="component" value="Chromosome"/>
</dbReference>
<dbReference type="EMBL" id="CP077062">
    <property type="protein sequence ID" value="QWZ10132.1"/>
    <property type="molecule type" value="Genomic_DNA"/>
</dbReference>
<evidence type="ECO:0000259" key="1">
    <source>
        <dbReference type="Pfam" id="PF01425"/>
    </source>
</evidence>
<gene>
    <name evidence="2" type="ORF">KRR39_10565</name>
</gene>
<dbReference type="KEGG" id="nps:KRR39_10565"/>
<dbReference type="AlphaFoldDB" id="A0A975Y230"/>
<proteinExistence type="predicted"/>
<protein>
    <submittedName>
        <fullName evidence="2">Amidase</fullName>
    </submittedName>
</protein>
<sequence length="428" mass="45564">MTELSDLTGAEAIAAVRDKDASVTEIATACLDRIRTREPVVHAFAHHDPLLVRQRAEELDRGLTSSPLRGMTLAIKDLMDTADYPTEFGSRIYAGRRPVRDAALVTRLNSAGALVMGKTVTTEFALFEPGPTTNPWDAAHTPGGSSSGSAAATADGMVAAAIGTQTAGSVIRPAAFCGVVGFKPSFGALDRAGLKVMSPSLDTLGVFARTVRDIELVYRCARVVSPRRNRPERRAGPVRIGFVRTSHWEMADPTVMHGLEALAEELAVAGFEVVETTLPPSFADLVPAHAAIMEREVAETLHDELARDPHLLSDSTKEVLRRGSAQPREAYVRARTTASECRSLLSRAFGDLDAILTPAVTGEAPRGLSYTGDPIFCRAWTLLGTPTISLPLLAGPSGLPIGVQFVGHPGEDHSLLKVASAVLRGTQH</sequence>
<evidence type="ECO:0000313" key="3">
    <source>
        <dbReference type="Proteomes" id="UP000683575"/>
    </source>
</evidence>
<name>A0A975Y230_9ACTN</name>
<organism evidence="2 3">
    <name type="scientific">Nocardioides panacis</name>
    <dbReference type="NCBI Taxonomy" id="2849501"/>
    <lineage>
        <taxon>Bacteria</taxon>
        <taxon>Bacillati</taxon>
        <taxon>Actinomycetota</taxon>
        <taxon>Actinomycetes</taxon>
        <taxon>Propionibacteriales</taxon>
        <taxon>Nocardioidaceae</taxon>
        <taxon>Nocardioides</taxon>
    </lineage>
</organism>
<dbReference type="PANTHER" id="PTHR11895">
    <property type="entry name" value="TRANSAMIDASE"/>
    <property type="match status" value="1"/>
</dbReference>
<keyword evidence="3" id="KW-1185">Reference proteome</keyword>
<reference evidence="2" key="1">
    <citation type="submission" date="2021-06" db="EMBL/GenBank/DDBJ databases">
        <title>Complete genome sequence of Nocardioides sp. G188.</title>
        <authorList>
            <person name="Im W.-T."/>
        </authorList>
    </citation>
    <scope>NUCLEOTIDE SEQUENCE</scope>
    <source>
        <strain evidence="2">G188</strain>
    </source>
</reference>
<dbReference type="GO" id="GO:0003824">
    <property type="term" value="F:catalytic activity"/>
    <property type="evidence" value="ECO:0007669"/>
    <property type="project" value="InterPro"/>
</dbReference>